<sequence>MKTLESIRKKGSKRKVRKFNAPKMLGKECGNEFQSSYPIEESSGTFTSHNLIMYFGDVKYHEENFSKDSCFLDILAICKKFIDVYSIGFKVTDGDGRLLKGDQDVMIMLKEHEMEKDIPVYLEKDEIGKPLSFRLPHDDLNLGSCSYVKPKVINVRISGDLRAHDKKVLVEGDVIDGNERVSIAQLFITSSKEFVDENGLEAISLPKTGRKEFELPQEAVGQYLIAKYVPVNADGKIGDSVYVVSDVCVENSNRRKVRGKNKNKVVALLQGGKKLNITFYKKRAVSDNHKSWSRHLGKIVRDRRICPVRVQTWKDISQSDKNHMWDAIKEFFSNPNIELYKDDTLEHMNTLWTNWRSTLNVDYVKSCNTREEAEKNVPSGMHAKDWEWLVKNKFLVPKFKRISDQNVINRSKAKLPHHT</sequence>
<dbReference type="AlphaFoldDB" id="A0AAP0KNL9"/>
<evidence type="ECO:0000313" key="2">
    <source>
        <dbReference type="EMBL" id="KAK9155886.1"/>
    </source>
</evidence>
<protein>
    <recommendedName>
        <fullName evidence="1">AIR9-like A9 domain-containing protein</fullName>
    </recommendedName>
</protein>
<accession>A0AAP0KNL9</accession>
<dbReference type="Proteomes" id="UP001417504">
    <property type="component" value="Unassembled WGS sequence"/>
</dbReference>
<dbReference type="PANTHER" id="PTHR33499">
    <property type="entry name" value="OS12G0282400 PROTEIN-RELATED"/>
    <property type="match status" value="1"/>
</dbReference>
<keyword evidence="3" id="KW-1185">Reference proteome</keyword>
<name>A0AAP0KNL9_9MAGN</name>
<dbReference type="PANTHER" id="PTHR33499:SF40">
    <property type="entry name" value="TRANSPOSASE-ASSOCIATED DOMAIN-CONTAINING PROTEIN"/>
    <property type="match status" value="1"/>
</dbReference>
<comment type="caution">
    <text evidence="2">The sequence shown here is derived from an EMBL/GenBank/DDBJ whole genome shotgun (WGS) entry which is preliminary data.</text>
</comment>
<dbReference type="EMBL" id="JBBNAE010000001">
    <property type="protein sequence ID" value="KAK9155886.1"/>
    <property type="molecule type" value="Genomic_DNA"/>
</dbReference>
<dbReference type="InterPro" id="IPR056284">
    <property type="entry name" value="AIR9-like_A9"/>
</dbReference>
<dbReference type="Pfam" id="PF23197">
    <property type="entry name" value="IG_AIR9"/>
    <property type="match status" value="1"/>
</dbReference>
<feature type="domain" description="AIR9-like A9" evidence="1">
    <location>
        <begin position="152"/>
        <end position="245"/>
    </location>
</feature>
<evidence type="ECO:0000313" key="3">
    <source>
        <dbReference type="Proteomes" id="UP001417504"/>
    </source>
</evidence>
<gene>
    <name evidence="2" type="ORF">Sjap_003366</name>
</gene>
<organism evidence="2 3">
    <name type="scientific">Stephania japonica</name>
    <dbReference type="NCBI Taxonomy" id="461633"/>
    <lineage>
        <taxon>Eukaryota</taxon>
        <taxon>Viridiplantae</taxon>
        <taxon>Streptophyta</taxon>
        <taxon>Embryophyta</taxon>
        <taxon>Tracheophyta</taxon>
        <taxon>Spermatophyta</taxon>
        <taxon>Magnoliopsida</taxon>
        <taxon>Ranunculales</taxon>
        <taxon>Menispermaceae</taxon>
        <taxon>Menispermoideae</taxon>
        <taxon>Cissampelideae</taxon>
        <taxon>Stephania</taxon>
    </lineage>
</organism>
<proteinExistence type="predicted"/>
<reference evidence="2 3" key="1">
    <citation type="submission" date="2024-01" db="EMBL/GenBank/DDBJ databases">
        <title>Genome assemblies of Stephania.</title>
        <authorList>
            <person name="Yang L."/>
        </authorList>
    </citation>
    <scope>NUCLEOTIDE SEQUENCE [LARGE SCALE GENOMIC DNA]</scope>
    <source>
        <strain evidence="2">QJT</strain>
        <tissue evidence="2">Leaf</tissue>
    </source>
</reference>
<evidence type="ECO:0000259" key="1">
    <source>
        <dbReference type="Pfam" id="PF23197"/>
    </source>
</evidence>